<name>A0A319D944_9EURO</name>
<dbReference type="Proteomes" id="UP000247810">
    <property type="component" value="Unassembled WGS sequence"/>
</dbReference>
<dbReference type="AlphaFoldDB" id="A0A319D944"/>
<feature type="region of interest" description="Disordered" evidence="1">
    <location>
        <begin position="1"/>
        <end position="49"/>
    </location>
</feature>
<evidence type="ECO:0000256" key="2">
    <source>
        <dbReference type="SAM" id="Phobius"/>
    </source>
</evidence>
<feature type="region of interest" description="Disordered" evidence="1">
    <location>
        <begin position="64"/>
        <end position="133"/>
    </location>
</feature>
<keyword evidence="2" id="KW-1133">Transmembrane helix</keyword>
<feature type="compositionally biased region" description="Polar residues" evidence="1">
    <location>
        <begin position="1"/>
        <end position="13"/>
    </location>
</feature>
<organism evidence="3 4">
    <name type="scientific">Aspergillus ellipticus CBS 707.79</name>
    <dbReference type="NCBI Taxonomy" id="1448320"/>
    <lineage>
        <taxon>Eukaryota</taxon>
        <taxon>Fungi</taxon>
        <taxon>Dikarya</taxon>
        <taxon>Ascomycota</taxon>
        <taxon>Pezizomycotina</taxon>
        <taxon>Eurotiomycetes</taxon>
        <taxon>Eurotiomycetidae</taxon>
        <taxon>Eurotiales</taxon>
        <taxon>Aspergillaceae</taxon>
        <taxon>Aspergillus</taxon>
        <taxon>Aspergillus subgen. Circumdati</taxon>
    </lineage>
</organism>
<gene>
    <name evidence="3" type="ORF">BO71DRAFT_478054</name>
</gene>
<reference evidence="3 4" key="1">
    <citation type="submission" date="2018-02" db="EMBL/GenBank/DDBJ databases">
        <title>The genomes of Aspergillus section Nigri reveals drivers in fungal speciation.</title>
        <authorList>
            <consortium name="DOE Joint Genome Institute"/>
            <person name="Vesth T.C."/>
            <person name="Nybo J."/>
            <person name="Theobald S."/>
            <person name="Brandl J."/>
            <person name="Frisvad J.C."/>
            <person name="Nielsen K.F."/>
            <person name="Lyhne E.K."/>
            <person name="Kogle M.E."/>
            <person name="Kuo A."/>
            <person name="Riley R."/>
            <person name="Clum A."/>
            <person name="Nolan M."/>
            <person name="Lipzen A."/>
            <person name="Salamov A."/>
            <person name="Henrissat B."/>
            <person name="Wiebenga A."/>
            <person name="De vries R.P."/>
            <person name="Grigoriev I.V."/>
            <person name="Mortensen U.H."/>
            <person name="Andersen M.R."/>
            <person name="Baker S.E."/>
        </authorList>
    </citation>
    <scope>NUCLEOTIDE SEQUENCE [LARGE SCALE GENOMIC DNA]</scope>
    <source>
        <strain evidence="3 4">CBS 707.79</strain>
    </source>
</reference>
<evidence type="ECO:0000313" key="3">
    <source>
        <dbReference type="EMBL" id="PYH93664.1"/>
    </source>
</evidence>
<keyword evidence="2" id="KW-0812">Transmembrane</keyword>
<feature type="transmembrane region" description="Helical" evidence="2">
    <location>
        <begin position="599"/>
        <end position="623"/>
    </location>
</feature>
<dbReference type="OrthoDB" id="5383338at2759"/>
<evidence type="ECO:0000313" key="4">
    <source>
        <dbReference type="Proteomes" id="UP000247810"/>
    </source>
</evidence>
<protein>
    <recommendedName>
        <fullName evidence="5">Proline-rich protein</fullName>
    </recommendedName>
</protein>
<evidence type="ECO:0008006" key="5">
    <source>
        <dbReference type="Google" id="ProtNLM"/>
    </source>
</evidence>
<proteinExistence type="predicted"/>
<dbReference type="EMBL" id="KZ825888">
    <property type="protein sequence ID" value="PYH93664.1"/>
    <property type="molecule type" value="Genomic_DNA"/>
</dbReference>
<sequence>MSQFQLFPSPSDNRSFKDAFPKGGKKPVIRTPATESIPLEPLRDKSSPTEAVIFKLIQDTRSIKTPAKAHVSRSTPVSVPEIIQEHEMPRSPMRPEARRQKRPAERMGSPSYSTKGSEASSPQGSSSAATTPAVPMKSMFPRYNFDLPLNQQHYYPEASSRREYPRPPEIKLSAPEIDQALGPKTVPASVVNFPTGVLDPVEIYSSREELESLWEVANGQRSRSLLGHFNLRIARIGATSFAFGGSNAPFYTLQTSATNDISITRKNPSKLNNSVPVMNFKLEEKSCRQPPYDGLIAILFPRLAAILAIDQATELAKELRLSPSEAAEAEGGALQRVAAQESCKLLWNQSKRVYEFHHPALCRQQPPALVGAAGIPLSPVRSKYSGVLHITVSNSSKETGHVQPPTILVTTPLPANAVETGNMAATPRTSTLPLTDLDEPLASLDLGTMTFSISTASIITTVPSLYAIDALVSAVLAVAASDESTRTALEELNITATYPETQSSSGCTGFNGTFVTTLAEREDAKEGRQLWSKIKSAQSDNDDQKKWYQFWGKRKPKPKRLKNRKIVVEEFDMDKYGRYGHGAREGRKLPWITRAFLRILFFTLDVVVHGLTLIVKVIAWLMIGMTRCVTSERL</sequence>
<dbReference type="VEuPathDB" id="FungiDB:BO71DRAFT_478054"/>
<feature type="compositionally biased region" description="Low complexity" evidence="1">
    <location>
        <begin position="116"/>
        <end position="133"/>
    </location>
</feature>
<evidence type="ECO:0000256" key="1">
    <source>
        <dbReference type="SAM" id="MobiDB-lite"/>
    </source>
</evidence>
<keyword evidence="2" id="KW-0472">Membrane</keyword>
<accession>A0A319D944</accession>
<feature type="compositionally biased region" description="Basic and acidic residues" evidence="1">
    <location>
        <begin position="83"/>
        <end position="105"/>
    </location>
</feature>
<keyword evidence="4" id="KW-1185">Reference proteome</keyword>